<dbReference type="GO" id="GO:0003677">
    <property type="term" value="F:DNA binding"/>
    <property type="evidence" value="ECO:0007669"/>
    <property type="project" value="UniProtKB-UniRule"/>
</dbReference>
<feature type="domain" description="Toprim" evidence="8">
    <location>
        <begin position="78"/>
        <end position="173"/>
    </location>
</feature>
<keyword evidence="2 7" id="KW-0227">DNA damage</keyword>
<evidence type="ECO:0000256" key="2">
    <source>
        <dbReference type="ARBA" id="ARBA00022763"/>
    </source>
</evidence>
<keyword evidence="4 7" id="KW-0862">Zinc</keyword>
<keyword evidence="1 7" id="KW-0479">Metal-binding</keyword>
<protein>
    <recommendedName>
        <fullName evidence="7">Recombination protein RecR</fullName>
    </recommendedName>
</protein>
<evidence type="ECO:0000256" key="1">
    <source>
        <dbReference type="ARBA" id="ARBA00022723"/>
    </source>
</evidence>
<keyword evidence="6 7" id="KW-0234">DNA repair</keyword>
<evidence type="ECO:0000259" key="8">
    <source>
        <dbReference type="PROSITE" id="PS50880"/>
    </source>
</evidence>
<name>A0A953NFL1_9MOLU</name>
<dbReference type="RefSeq" id="WP_205517282.1">
    <property type="nucleotide sequence ID" value="NZ_CP070479.1"/>
</dbReference>
<dbReference type="PANTHER" id="PTHR30446">
    <property type="entry name" value="RECOMBINATION PROTEIN RECR"/>
    <property type="match status" value="1"/>
</dbReference>
<dbReference type="Proteomes" id="UP000772186">
    <property type="component" value="Unassembled WGS sequence"/>
</dbReference>
<sequence>MKIKSIDEMSEILRTLPGVTKKHSEKISNFFISESLSDIESFLLKLKTIKEKISFCKKCNFIAENEKCCNCGRPNLWNILMVVENAQNVIKIDNLDFFNGYFYVLPYLLSTSSKAKQNDYKYPELIKFAKEKNITEAIIVLSPTLEGEMTVAQLTQLFKENNIKSTRAAIGLPMNSNIEYIDGFTIKQAIENRTK</sequence>
<dbReference type="GO" id="GO:0008270">
    <property type="term" value="F:zinc ion binding"/>
    <property type="evidence" value="ECO:0007669"/>
    <property type="project" value="UniProtKB-KW"/>
</dbReference>
<evidence type="ECO:0000256" key="4">
    <source>
        <dbReference type="ARBA" id="ARBA00022833"/>
    </source>
</evidence>
<dbReference type="SUPFAM" id="SSF111304">
    <property type="entry name" value="Recombination protein RecR"/>
    <property type="match status" value="1"/>
</dbReference>
<dbReference type="GO" id="GO:0006281">
    <property type="term" value="P:DNA repair"/>
    <property type="evidence" value="ECO:0007669"/>
    <property type="project" value="UniProtKB-UniRule"/>
</dbReference>
<dbReference type="GO" id="GO:0006310">
    <property type="term" value="P:DNA recombination"/>
    <property type="evidence" value="ECO:0007669"/>
    <property type="project" value="UniProtKB-UniRule"/>
</dbReference>
<evidence type="ECO:0000256" key="3">
    <source>
        <dbReference type="ARBA" id="ARBA00022771"/>
    </source>
</evidence>
<dbReference type="Gene3D" id="3.40.1360.10">
    <property type="match status" value="1"/>
</dbReference>
<evidence type="ECO:0000313" key="9">
    <source>
        <dbReference type="EMBL" id="MBZ4195174.1"/>
    </source>
</evidence>
<dbReference type="InterPro" id="IPR023627">
    <property type="entry name" value="Rcmb_RecR"/>
</dbReference>
<comment type="function">
    <text evidence="7">May play a role in DNA repair. It seems to be involved in an RecBC-independent recombinational process of DNA repair. It may act with RecF and RecO.</text>
</comment>
<dbReference type="AlphaFoldDB" id="A0A953NFL1"/>
<evidence type="ECO:0000256" key="7">
    <source>
        <dbReference type="HAMAP-Rule" id="MF_00017"/>
    </source>
</evidence>
<comment type="similarity">
    <text evidence="7">Belongs to the RecR family.</text>
</comment>
<dbReference type="HAMAP" id="MF_00017">
    <property type="entry name" value="RecR"/>
    <property type="match status" value="1"/>
</dbReference>
<keyword evidence="10" id="KW-1185">Reference proteome</keyword>
<dbReference type="EMBL" id="JAIQBY010000002">
    <property type="protein sequence ID" value="MBZ4195174.1"/>
    <property type="molecule type" value="Genomic_DNA"/>
</dbReference>
<organism evidence="9 10">
    <name type="scientific">Mycoplasma tauri</name>
    <dbReference type="NCBI Taxonomy" id="547987"/>
    <lineage>
        <taxon>Bacteria</taxon>
        <taxon>Bacillati</taxon>
        <taxon>Mycoplasmatota</taxon>
        <taxon>Mollicutes</taxon>
        <taxon>Mycoplasmataceae</taxon>
        <taxon>Mycoplasma</taxon>
    </lineage>
</organism>
<dbReference type="InterPro" id="IPR006171">
    <property type="entry name" value="TOPRIM_dom"/>
</dbReference>
<keyword evidence="3 7" id="KW-0863">Zinc-finger</keyword>
<accession>A0A953NFL1</accession>
<feature type="zinc finger region" description="C4-type" evidence="7">
    <location>
        <begin position="56"/>
        <end position="71"/>
    </location>
</feature>
<evidence type="ECO:0000313" key="10">
    <source>
        <dbReference type="Proteomes" id="UP000772186"/>
    </source>
</evidence>
<dbReference type="PROSITE" id="PS50880">
    <property type="entry name" value="TOPRIM"/>
    <property type="match status" value="1"/>
</dbReference>
<dbReference type="PANTHER" id="PTHR30446:SF0">
    <property type="entry name" value="RECOMBINATION PROTEIN RECR"/>
    <property type="match status" value="1"/>
</dbReference>
<reference evidence="9 10" key="1">
    <citation type="submission" date="2021-09" db="EMBL/GenBank/DDBJ databases">
        <title>WGS of Mycoplasma sp. Zaradi2 strains.</title>
        <authorList>
            <person name="Spergser J."/>
        </authorList>
    </citation>
    <scope>NUCLEOTIDE SEQUENCE [LARGE SCALE GENOMIC DNA]</scope>
    <source>
        <strain evidence="9 10">1331</strain>
    </source>
</reference>
<gene>
    <name evidence="7" type="primary">recR</name>
    <name evidence="9" type="ORF">LAD73_00320</name>
</gene>
<dbReference type="Pfam" id="PF21175">
    <property type="entry name" value="RecR_C"/>
    <property type="match status" value="1"/>
</dbReference>
<comment type="caution">
    <text evidence="9">The sequence shown here is derived from an EMBL/GenBank/DDBJ whole genome shotgun (WGS) entry which is preliminary data.</text>
</comment>
<evidence type="ECO:0000256" key="6">
    <source>
        <dbReference type="ARBA" id="ARBA00023204"/>
    </source>
</evidence>
<dbReference type="Pfam" id="PF13662">
    <property type="entry name" value="Toprim_4"/>
    <property type="match status" value="1"/>
</dbReference>
<keyword evidence="5 7" id="KW-0233">DNA recombination</keyword>
<dbReference type="InterPro" id="IPR000093">
    <property type="entry name" value="DNA_Rcmb_RecR"/>
</dbReference>
<evidence type="ECO:0000256" key="5">
    <source>
        <dbReference type="ARBA" id="ARBA00023172"/>
    </source>
</evidence>
<proteinExistence type="inferred from homology"/>